<keyword evidence="5 9" id="KW-1133">Transmembrane helix</keyword>
<dbReference type="GO" id="GO:0004984">
    <property type="term" value="F:olfactory receptor activity"/>
    <property type="evidence" value="ECO:0007669"/>
    <property type="project" value="InterPro"/>
</dbReference>
<evidence type="ECO:0000256" key="9">
    <source>
        <dbReference type="SAM" id="Phobius"/>
    </source>
</evidence>
<evidence type="ECO:0000313" key="12">
    <source>
        <dbReference type="RefSeq" id="XP_052128264.1"/>
    </source>
</evidence>
<dbReference type="GO" id="GO:0016020">
    <property type="term" value="C:membrane"/>
    <property type="evidence" value="ECO:0007669"/>
    <property type="project" value="UniProtKB-SubCell"/>
</dbReference>
<keyword evidence="6 9" id="KW-0472">Membrane</keyword>
<evidence type="ECO:0000313" key="11">
    <source>
        <dbReference type="RefSeq" id="XP_052128263.1"/>
    </source>
</evidence>
<dbReference type="InterPro" id="IPR004117">
    <property type="entry name" value="7tm6_olfct_rcpt"/>
</dbReference>
<sequence length="265" mass="30488">MRMPVNSGGNPLSWFMDEWLHHLGEENSAQRSKAVILLRHLRESSDALRREVRHSRLICWAILPAYAFIVNAGVLLTMLQDVDSPVNKWIRQKAEAVEWWQPWGPTALPYLKWLFEIYSVSCCNVCLFTLLLVEQSLHVACVVLFSEVSWRFEFWRLNKVALILSDGAPDGFASTCALYLFVFFVPMCIVGQQIEDASRTVSVAAYRGPWLEENTATRRLRLIVMASPPARFKVAGVGSLNRPTCRRVMRSWFQFVQVLVNLRKR</sequence>
<evidence type="ECO:0000256" key="3">
    <source>
        <dbReference type="ARBA" id="ARBA00022692"/>
    </source>
</evidence>
<dbReference type="GeneID" id="113212265"/>
<proteinExistence type="predicted"/>
<keyword evidence="10" id="KW-1185">Reference proteome</keyword>
<keyword evidence="8" id="KW-0807">Transducer</keyword>
<keyword evidence="3 9" id="KW-0812">Transmembrane</keyword>
<dbReference type="Proteomes" id="UP000504606">
    <property type="component" value="Unplaced"/>
</dbReference>
<dbReference type="RefSeq" id="XP_052128263.1">
    <property type="nucleotide sequence ID" value="XM_052272303.1"/>
</dbReference>
<dbReference type="KEGG" id="foc:113212265"/>
<dbReference type="Pfam" id="PF02949">
    <property type="entry name" value="7tm_6"/>
    <property type="match status" value="1"/>
</dbReference>
<evidence type="ECO:0000313" key="10">
    <source>
        <dbReference type="Proteomes" id="UP000504606"/>
    </source>
</evidence>
<dbReference type="GO" id="GO:0007165">
    <property type="term" value="P:signal transduction"/>
    <property type="evidence" value="ECO:0007669"/>
    <property type="project" value="UniProtKB-KW"/>
</dbReference>
<evidence type="ECO:0000256" key="6">
    <source>
        <dbReference type="ARBA" id="ARBA00023136"/>
    </source>
</evidence>
<dbReference type="OrthoDB" id="10504701at2759"/>
<accession>A0A9C6XRE5</accession>
<gene>
    <name evidence="11 12" type="primary">LOC113212265</name>
</gene>
<keyword evidence="2" id="KW-0716">Sensory transduction</keyword>
<evidence type="ECO:0000256" key="5">
    <source>
        <dbReference type="ARBA" id="ARBA00022989"/>
    </source>
</evidence>
<evidence type="ECO:0000256" key="4">
    <source>
        <dbReference type="ARBA" id="ARBA00022725"/>
    </source>
</evidence>
<evidence type="ECO:0000256" key="1">
    <source>
        <dbReference type="ARBA" id="ARBA00004141"/>
    </source>
</evidence>
<keyword evidence="7" id="KW-0675">Receptor</keyword>
<protein>
    <submittedName>
        <fullName evidence="11 12">Uncharacterized protein LOC113212265 isoform X1</fullName>
    </submittedName>
</protein>
<dbReference type="RefSeq" id="XP_052128264.1">
    <property type="nucleotide sequence ID" value="XM_052272304.1"/>
</dbReference>
<dbReference type="GO" id="GO:0005549">
    <property type="term" value="F:odorant binding"/>
    <property type="evidence" value="ECO:0007669"/>
    <property type="project" value="InterPro"/>
</dbReference>
<dbReference type="AlphaFoldDB" id="A0A9C6XRE5"/>
<evidence type="ECO:0000256" key="8">
    <source>
        <dbReference type="ARBA" id="ARBA00023224"/>
    </source>
</evidence>
<keyword evidence="4" id="KW-0552">Olfaction</keyword>
<feature type="transmembrane region" description="Helical" evidence="9">
    <location>
        <begin position="57"/>
        <end position="79"/>
    </location>
</feature>
<reference evidence="11 12" key="1">
    <citation type="submission" date="2025-04" db="UniProtKB">
        <authorList>
            <consortium name="RefSeq"/>
        </authorList>
    </citation>
    <scope>IDENTIFICATION</scope>
    <source>
        <tissue evidence="11 12">Whole organism</tissue>
    </source>
</reference>
<organism evidence="10 11">
    <name type="scientific">Frankliniella occidentalis</name>
    <name type="common">Western flower thrips</name>
    <name type="synonym">Euthrips occidentalis</name>
    <dbReference type="NCBI Taxonomy" id="133901"/>
    <lineage>
        <taxon>Eukaryota</taxon>
        <taxon>Metazoa</taxon>
        <taxon>Ecdysozoa</taxon>
        <taxon>Arthropoda</taxon>
        <taxon>Hexapoda</taxon>
        <taxon>Insecta</taxon>
        <taxon>Pterygota</taxon>
        <taxon>Neoptera</taxon>
        <taxon>Paraneoptera</taxon>
        <taxon>Thysanoptera</taxon>
        <taxon>Terebrantia</taxon>
        <taxon>Thripoidea</taxon>
        <taxon>Thripidae</taxon>
        <taxon>Frankliniella</taxon>
    </lineage>
</organism>
<comment type="subcellular location">
    <subcellularLocation>
        <location evidence="1">Membrane</location>
        <topology evidence="1">Multi-pass membrane protein</topology>
    </subcellularLocation>
</comment>
<evidence type="ECO:0000256" key="7">
    <source>
        <dbReference type="ARBA" id="ARBA00023170"/>
    </source>
</evidence>
<evidence type="ECO:0000256" key="2">
    <source>
        <dbReference type="ARBA" id="ARBA00022606"/>
    </source>
</evidence>
<feature type="transmembrane region" description="Helical" evidence="9">
    <location>
        <begin position="172"/>
        <end position="190"/>
    </location>
</feature>
<name>A0A9C6XRE5_FRAOC</name>